<dbReference type="AlphaFoldDB" id="A0A0C4EEB0"/>
<feature type="compositionally biased region" description="Basic residues" evidence="1">
    <location>
        <begin position="186"/>
        <end position="199"/>
    </location>
</feature>
<gene>
    <name evidence="2" type="ORF">MAPG_11081</name>
</gene>
<feature type="compositionally biased region" description="Low complexity" evidence="1">
    <location>
        <begin position="300"/>
        <end position="314"/>
    </location>
</feature>
<evidence type="ECO:0000313" key="3">
    <source>
        <dbReference type="EnsemblFungi" id="MAPG_11081T0"/>
    </source>
</evidence>
<feature type="compositionally biased region" description="Acidic residues" evidence="1">
    <location>
        <begin position="96"/>
        <end position="106"/>
    </location>
</feature>
<name>A0A0C4EEB0_MAGP6</name>
<feature type="compositionally biased region" description="Gly residues" evidence="1">
    <location>
        <begin position="318"/>
        <end position="332"/>
    </location>
</feature>
<reference evidence="2" key="3">
    <citation type="submission" date="2011-03" db="EMBL/GenBank/DDBJ databases">
        <title>Annotation of Magnaporthe poae ATCC 64411.</title>
        <authorList>
            <person name="Ma L.-J."/>
            <person name="Dead R."/>
            <person name="Young S.K."/>
            <person name="Zeng Q."/>
            <person name="Gargeya S."/>
            <person name="Fitzgerald M."/>
            <person name="Haas B."/>
            <person name="Abouelleil A."/>
            <person name="Alvarado L."/>
            <person name="Arachchi H.M."/>
            <person name="Berlin A."/>
            <person name="Brown A."/>
            <person name="Chapman S.B."/>
            <person name="Chen Z."/>
            <person name="Dunbar C."/>
            <person name="Freedman E."/>
            <person name="Gearin G."/>
            <person name="Gellesch M."/>
            <person name="Goldberg J."/>
            <person name="Griggs A."/>
            <person name="Gujja S."/>
            <person name="Heiman D."/>
            <person name="Howarth C."/>
            <person name="Larson L."/>
            <person name="Lui A."/>
            <person name="MacDonald P.J.P."/>
            <person name="Mehta T."/>
            <person name="Montmayeur A."/>
            <person name="Murphy C."/>
            <person name="Neiman D."/>
            <person name="Pearson M."/>
            <person name="Priest M."/>
            <person name="Roberts A."/>
            <person name="Saif S."/>
            <person name="Shea T."/>
            <person name="Shenoy N."/>
            <person name="Sisk P."/>
            <person name="Stolte C."/>
            <person name="Sykes S."/>
            <person name="Yandava C."/>
            <person name="Wortman J."/>
            <person name="Nusbaum C."/>
            <person name="Birren B."/>
        </authorList>
    </citation>
    <scope>NUCLEOTIDE SEQUENCE</scope>
    <source>
        <strain evidence="2">ATCC 64411</strain>
    </source>
</reference>
<evidence type="ECO:0000256" key="1">
    <source>
        <dbReference type="SAM" id="MobiDB-lite"/>
    </source>
</evidence>
<sequence length="348" mass="36592">MNTISAQATSGHPTAPSPSAWGNQEPHQQQQQPAWPVQTQAATSFNFPQALPIRIDTQAECLPMHQGGGSRAVATIILNPSGRDSQTKSRRRDSMDIDGEESESDPEGGHGLDKRTSKILKKMVKREVQRRLKKAFSKEFKKQFEAHMAQYVWEVDDGFEEARGAAAASSASSSSSSSSAEAASSRPHRPSTRRPRHSPTMRGGGPASDLGGGSSRVFEVSTSPPSSASSGSNFTPDSLPPPVRFSRDGGSSRFTTPPFGGGQGRTSRGTPKAESLRQGTSSDGHQWRGGKFSAPNSVQRPGYSGRSSGPRGAAGIFGLSGGGGGGGGGGGESSWAYRDRDDVDMSDD</sequence>
<organism evidence="3 4">
    <name type="scientific">Magnaporthiopsis poae (strain ATCC 64411 / 73-15)</name>
    <name type="common">Kentucky bluegrass fungus</name>
    <name type="synonym">Magnaporthe poae</name>
    <dbReference type="NCBI Taxonomy" id="644358"/>
    <lineage>
        <taxon>Eukaryota</taxon>
        <taxon>Fungi</taxon>
        <taxon>Dikarya</taxon>
        <taxon>Ascomycota</taxon>
        <taxon>Pezizomycotina</taxon>
        <taxon>Sordariomycetes</taxon>
        <taxon>Sordariomycetidae</taxon>
        <taxon>Magnaporthales</taxon>
        <taxon>Magnaporthaceae</taxon>
        <taxon>Magnaporthiopsis</taxon>
    </lineage>
</organism>
<dbReference type="EMBL" id="GL876979">
    <property type="protein sequence ID" value="KLU92134.1"/>
    <property type="molecule type" value="Genomic_DNA"/>
</dbReference>
<dbReference type="EnsemblFungi" id="MAPG_11081T0">
    <property type="protein sequence ID" value="MAPG_11081T0"/>
    <property type="gene ID" value="MAPG_11081"/>
</dbReference>
<dbReference type="VEuPathDB" id="FungiDB:MAPG_11081"/>
<feature type="compositionally biased region" description="Low complexity" evidence="1">
    <location>
        <begin position="165"/>
        <end position="185"/>
    </location>
</feature>
<dbReference type="OrthoDB" id="10623373at2759"/>
<feature type="region of interest" description="Disordered" evidence="1">
    <location>
        <begin position="162"/>
        <end position="348"/>
    </location>
</feature>
<proteinExistence type="predicted"/>
<feature type="region of interest" description="Disordered" evidence="1">
    <location>
        <begin position="79"/>
        <end position="120"/>
    </location>
</feature>
<feature type="region of interest" description="Disordered" evidence="1">
    <location>
        <begin position="1"/>
        <end position="39"/>
    </location>
</feature>
<feature type="compositionally biased region" description="Low complexity" evidence="1">
    <location>
        <begin position="24"/>
        <end position="39"/>
    </location>
</feature>
<feature type="compositionally biased region" description="Polar residues" evidence="1">
    <location>
        <begin position="1"/>
        <end position="12"/>
    </location>
</feature>
<evidence type="ECO:0000313" key="4">
    <source>
        <dbReference type="Proteomes" id="UP000011715"/>
    </source>
</evidence>
<dbReference type="eggNOG" id="ENOG502R0WD">
    <property type="taxonomic scope" value="Eukaryota"/>
</dbReference>
<feature type="compositionally biased region" description="Gly residues" evidence="1">
    <location>
        <begin position="202"/>
        <end position="214"/>
    </location>
</feature>
<feature type="compositionally biased region" description="Low complexity" evidence="1">
    <location>
        <begin position="221"/>
        <end position="232"/>
    </location>
</feature>
<dbReference type="Proteomes" id="UP000011715">
    <property type="component" value="Unassembled WGS sequence"/>
</dbReference>
<reference evidence="3" key="4">
    <citation type="journal article" date="2015" name="G3 (Bethesda)">
        <title>Genome sequences of three phytopathogenic species of the Magnaporthaceae family of fungi.</title>
        <authorList>
            <person name="Okagaki L.H."/>
            <person name="Nunes C.C."/>
            <person name="Sailsbery J."/>
            <person name="Clay B."/>
            <person name="Brown D."/>
            <person name="John T."/>
            <person name="Oh Y."/>
            <person name="Young N."/>
            <person name="Fitzgerald M."/>
            <person name="Haas B.J."/>
            <person name="Zeng Q."/>
            <person name="Young S."/>
            <person name="Adiconis X."/>
            <person name="Fan L."/>
            <person name="Levin J.Z."/>
            <person name="Mitchell T.K."/>
            <person name="Okubara P.A."/>
            <person name="Farman M.L."/>
            <person name="Kohn L.M."/>
            <person name="Birren B."/>
            <person name="Ma L.-J."/>
            <person name="Dean R.A."/>
        </authorList>
    </citation>
    <scope>NUCLEOTIDE SEQUENCE</scope>
    <source>
        <strain evidence="3">ATCC 64411 / 73-15</strain>
    </source>
</reference>
<evidence type="ECO:0000313" key="2">
    <source>
        <dbReference type="EMBL" id="KLU92134.1"/>
    </source>
</evidence>
<protein>
    <submittedName>
        <fullName evidence="2 3">Uncharacterized protein</fullName>
    </submittedName>
</protein>
<reference evidence="4" key="1">
    <citation type="submission" date="2010-05" db="EMBL/GenBank/DDBJ databases">
        <title>The genome sequence of Magnaporthe poae strain ATCC 64411.</title>
        <authorList>
            <person name="Ma L.-J."/>
            <person name="Dead R."/>
            <person name="Young S."/>
            <person name="Zeng Q."/>
            <person name="Koehrsen M."/>
            <person name="Alvarado L."/>
            <person name="Berlin A."/>
            <person name="Chapman S.B."/>
            <person name="Chen Z."/>
            <person name="Freedman E."/>
            <person name="Gellesch M."/>
            <person name="Goldberg J."/>
            <person name="Griggs A."/>
            <person name="Gujja S."/>
            <person name="Heilman E.R."/>
            <person name="Heiman D."/>
            <person name="Hepburn T."/>
            <person name="Howarth C."/>
            <person name="Jen D."/>
            <person name="Larson L."/>
            <person name="Mehta T."/>
            <person name="Neiman D."/>
            <person name="Pearson M."/>
            <person name="Roberts A."/>
            <person name="Saif S."/>
            <person name="Shea T."/>
            <person name="Shenoy N."/>
            <person name="Sisk P."/>
            <person name="Stolte C."/>
            <person name="Sykes S."/>
            <person name="Walk T."/>
            <person name="White J."/>
            <person name="Yandava C."/>
            <person name="Haas B."/>
            <person name="Nusbaum C."/>
            <person name="Birren B."/>
        </authorList>
    </citation>
    <scope>NUCLEOTIDE SEQUENCE [LARGE SCALE GENOMIC DNA]</scope>
    <source>
        <strain evidence="4">ATCC 64411 / 73-15</strain>
    </source>
</reference>
<accession>A0A0C4EEB0</accession>
<keyword evidence="4" id="KW-1185">Reference proteome</keyword>
<feature type="compositionally biased region" description="Basic and acidic residues" evidence="1">
    <location>
        <begin position="337"/>
        <end position="348"/>
    </location>
</feature>
<reference evidence="3" key="5">
    <citation type="submission" date="2015-06" db="UniProtKB">
        <authorList>
            <consortium name="EnsemblFungi"/>
        </authorList>
    </citation>
    <scope>IDENTIFICATION</scope>
    <source>
        <strain evidence="3">ATCC 64411</strain>
    </source>
</reference>
<feature type="compositionally biased region" description="Basic and acidic residues" evidence="1">
    <location>
        <begin position="107"/>
        <end position="116"/>
    </location>
</feature>
<reference evidence="2" key="2">
    <citation type="submission" date="2010-05" db="EMBL/GenBank/DDBJ databases">
        <title>The Genome Sequence of Magnaporthe poae strain ATCC 64411.</title>
        <authorList>
            <consortium name="The Broad Institute Genome Sequencing Platform"/>
            <consortium name="Broad Institute Genome Sequencing Center for Infectious Disease"/>
            <person name="Ma L.-J."/>
            <person name="Dead R."/>
            <person name="Young S."/>
            <person name="Zeng Q."/>
            <person name="Koehrsen M."/>
            <person name="Alvarado L."/>
            <person name="Berlin A."/>
            <person name="Chapman S.B."/>
            <person name="Chen Z."/>
            <person name="Freedman E."/>
            <person name="Gellesch M."/>
            <person name="Goldberg J."/>
            <person name="Griggs A."/>
            <person name="Gujja S."/>
            <person name="Heilman E.R."/>
            <person name="Heiman D."/>
            <person name="Hepburn T."/>
            <person name="Howarth C."/>
            <person name="Jen D."/>
            <person name="Larson L."/>
            <person name="Mehta T."/>
            <person name="Neiman D."/>
            <person name="Pearson M."/>
            <person name="Roberts A."/>
            <person name="Saif S."/>
            <person name="Shea T."/>
            <person name="Shenoy N."/>
            <person name="Sisk P."/>
            <person name="Stolte C."/>
            <person name="Sykes S."/>
            <person name="Walk T."/>
            <person name="White J."/>
            <person name="Yandava C."/>
            <person name="Haas B."/>
            <person name="Nusbaum C."/>
            <person name="Birren B."/>
        </authorList>
    </citation>
    <scope>NUCLEOTIDE SEQUENCE</scope>
    <source>
        <strain evidence="2">ATCC 64411</strain>
    </source>
</reference>
<dbReference type="EMBL" id="ADBL01002728">
    <property type="status" value="NOT_ANNOTATED_CDS"/>
    <property type="molecule type" value="Genomic_DNA"/>
</dbReference>